<dbReference type="EMBL" id="CADEAL010000446">
    <property type="protein sequence ID" value="CAB1420277.1"/>
    <property type="molecule type" value="Genomic_DNA"/>
</dbReference>
<keyword evidence="3" id="KW-1185">Reference proteome</keyword>
<protein>
    <submittedName>
        <fullName evidence="2">Uncharacterized protein</fullName>
    </submittedName>
</protein>
<dbReference type="Proteomes" id="UP001153269">
    <property type="component" value="Unassembled WGS sequence"/>
</dbReference>
<evidence type="ECO:0000313" key="2">
    <source>
        <dbReference type="EMBL" id="CAB1420277.1"/>
    </source>
</evidence>
<feature type="region of interest" description="Disordered" evidence="1">
    <location>
        <begin position="1"/>
        <end position="58"/>
    </location>
</feature>
<gene>
    <name evidence="2" type="ORF">PLEPLA_LOCUS8152</name>
</gene>
<dbReference type="AlphaFoldDB" id="A0A9N7TWT4"/>
<evidence type="ECO:0000313" key="3">
    <source>
        <dbReference type="Proteomes" id="UP001153269"/>
    </source>
</evidence>
<feature type="compositionally biased region" description="Polar residues" evidence="1">
    <location>
        <begin position="1"/>
        <end position="10"/>
    </location>
</feature>
<reference evidence="2" key="1">
    <citation type="submission" date="2020-03" db="EMBL/GenBank/DDBJ databases">
        <authorList>
            <person name="Weist P."/>
        </authorList>
    </citation>
    <scope>NUCLEOTIDE SEQUENCE</scope>
</reference>
<evidence type="ECO:0000256" key="1">
    <source>
        <dbReference type="SAM" id="MobiDB-lite"/>
    </source>
</evidence>
<organism evidence="2 3">
    <name type="scientific">Pleuronectes platessa</name>
    <name type="common">European plaice</name>
    <dbReference type="NCBI Taxonomy" id="8262"/>
    <lineage>
        <taxon>Eukaryota</taxon>
        <taxon>Metazoa</taxon>
        <taxon>Chordata</taxon>
        <taxon>Craniata</taxon>
        <taxon>Vertebrata</taxon>
        <taxon>Euteleostomi</taxon>
        <taxon>Actinopterygii</taxon>
        <taxon>Neopterygii</taxon>
        <taxon>Teleostei</taxon>
        <taxon>Neoteleostei</taxon>
        <taxon>Acanthomorphata</taxon>
        <taxon>Carangaria</taxon>
        <taxon>Pleuronectiformes</taxon>
        <taxon>Pleuronectoidei</taxon>
        <taxon>Pleuronectidae</taxon>
        <taxon>Pleuronectes</taxon>
    </lineage>
</organism>
<name>A0A9N7TWT4_PLEPL</name>
<sequence length="138" mass="14952">MSRVSASTQSRGGGPIAEQTTGDRKGKIGDHKEDLRQKPHDRRRQIPPTLSPSPPRVHVRRGVAAVLSQVEAGVSSNRARSQPTHLDRPEKTAHQISGRGMEPGVLTKCGLSSLGLTLRVYIAVSATVQRGFEKQKCN</sequence>
<feature type="compositionally biased region" description="Basic and acidic residues" evidence="1">
    <location>
        <begin position="21"/>
        <end position="38"/>
    </location>
</feature>
<feature type="compositionally biased region" description="Polar residues" evidence="1">
    <location>
        <begin position="74"/>
        <end position="84"/>
    </location>
</feature>
<comment type="caution">
    <text evidence="2">The sequence shown here is derived from an EMBL/GenBank/DDBJ whole genome shotgun (WGS) entry which is preliminary data.</text>
</comment>
<feature type="region of interest" description="Disordered" evidence="1">
    <location>
        <begin position="70"/>
        <end position="104"/>
    </location>
</feature>
<proteinExistence type="predicted"/>
<accession>A0A9N7TWT4</accession>